<comment type="similarity">
    <text evidence="6">Belongs to the peptidase M48 family.</text>
</comment>
<dbReference type="PANTHER" id="PTHR22726">
    <property type="entry name" value="METALLOENDOPEPTIDASE OMA1"/>
    <property type="match status" value="1"/>
</dbReference>
<dbReference type="GO" id="GO:0008237">
    <property type="term" value="F:metallopeptidase activity"/>
    <property type="evidence" value="ECO:0007669"/>
    <property type="project" value="UniProtKB-KW"/>
</dbReference>
<organism evidence="8 9">
    <name type="scientific">Acidicapsa dinghuensis</name>
    <dbReference type="NCBI Taxonomy" id="2218256"/>
    <lineage>
        <taxon>Bacteria</taxon>
        <taxon>Pseudomonadati</taxon>
        <taxon>Acidobacteriota</taxon>
        <taxon>Terriglobia</taxon>
        <taxon>Terriglobales</taxon>
        <taxon>Acidobacteriaceae</taxon>
        <taxon>Acidicapsa</taxon>
    </lineage>
</organism>
<keyword evidence="2" id="KW-0479">Metal-binding</keyword>
<name>A0ABW1EP92_9BACT</name>
<comment type="caution">
    <text evidence="8">The sequence shown here is derived from an EMBL/GenBank/DDBJ whole genome shotgun (WGS) entry which is preliminary data.</text>
</comment>
<evidence type="ECO:0000256" key="6">
    <source>
        <dbReference type="RuleBase" id="RU003983"/>
    </source>
</evidence>
<evidence type="ECO:0000256" key="4">
    <source>
        <dbReference type="ARBA" id="ARBA00022833"/>
    </source>
</evidence>
<dbReference type="Pfam" id="PF01435">
    <property type="entry name" value="Peptidase_M48"/>
    <property type="match status" value="1"/>
</dbReference>
<evidence type="ECO:0000313" key="9">
    <source>
        <dbReference type="Proteomes" id="UP001596091"/>
    </source>
</evidence>
<sequence length="294" mass="32669">MTAVWNRREWLRRAGMGAAVLTFTPHLLAKEPIVAQQSRVSDDDEIALGNKFAEQLEREEPIVSNPVIDAYLNDMVHDLSAKSQRPNMPYHAKLVNTMEVNAASIPGGGLYVNRGLLAMVTSEDELAATLSHEIGHVVGRHALNQLLLSFQARALLKPVLDNLHKNNGIVEQIILKLGGAVGMLAMLHFSRADEEQADMLGFYEMLRAGWDPHGFIKLFNMLEKIEREAGGAPPRFLSDHPPTPERRAAIERELREVSIPSNAKTDSMSFHAMKAALRFLPAPPKPQKAQPDKR</sequence>
<evidence type="ECO:0000259" key="7">
    <source>
        <dbReference type="Pfam" id="PF01435"/>
    </source>
</evidence>
<evidence type="ECO:0000256" key="2">
    <source>
        <dbReference type="ARBA" id="ARBA00022723"/>
    </source>
</evidence>
<dbReference type="Proteomes" id="UP001596091">
    <property type="component" value="Unassembled WGS sequence"/>
</dbReference>
<feature type="domain" description="Peptidase M48" evidence="7">
    <location>
        <begin position="69"/>
        <end position="252"/>
    </location>
</feature>
<keyword evidence="4 6" id="KW-0862">Zinc</keyword>
<protein>
    <submittedName>
        <fullName evidence="8">M48 family metalloprotease</fullName>
        <ecNumber evidence="8">3.4.24.-</ecNumber>
    </submittedName>
</protein>
<dbReference type="InterPro" id="IPR051156">
    <property type="entry name" value="Mito/Outer_Membr_Metalloprot"/>
</dbReference>
<proteinExistence type="inferred from homology"/>
<dbReference type="EC" id="3.4.24.-" evidence="8"/>
<evidence type="ECO:0000256" key="5">
    <source>
        <dbReference type="ARBA" id="ARBA00023049"/>
    </source>
</evidence>
<evidence type="ECO:0000256" key="3">
    <source>
        <dbReference type="ARBA" id="ARBA00022801"/>
    </source>
</evidence>
<reference evidence="9" key="1">
    <citation type="journal article" date="2019" name="Int. J. Syst. Evol. Microbiol.">
        <title>The Global Catalogue of Microorganisms (GCM) 10K type strain sequencing project: providing services to taxonomists for standard genome sequencing and annotation.</title>
        <authorList>
            <consortium name="The Broad Institute Genomics Platform"/>
            <consortium name="The Broad Institute Genome Sequencing Center for Infectious Disease"/>
            <person name="Wu L."/>
            <person name="Ma J."/>
        </authorList>
    </citation>
    <scope>NUCLEOTIDE SEQUENCE [LARGE SCALE GENOMIC DNA]</scope>
    <source>
        <strain evidence="9">JCM 4087</strain>
    </source>
</reference>
<dbReference type="PANTHER" id="PTHR22726:SF1">
    <property type="entry name" value="METALLOENDOPEPTIDASE OMA1, MITOCHONDRIAL"/>
    <property type="match status" value="1"/>
</dbReference>
<keyword evidence="5 6" id="KW-0482">Metalloprotease</keyword>
<evidence type="ECO:0000313" key="8">
    <source>
        <dbReference type="EMBL" id="MFC5865223.1"/>
    </source>
</evidence>
<dbReference type="RefSeq" id="WP_263342557.1">
    <property type="nucleotide sequence ID" value="NZ_JAGSYH010000013.1"/>
</dbReference>
<dbReference type="Gene3D" id="3.30.2010.10">
    <property type="entry name" value="Metalloproteases ('zincins'), catalytic domain"/>
    <property type="match status" value="1"/>
</dbReference>
<dbReference type="InterPro" id="IPR001915">
    <property type="entry name" value="Peptidase_M48"/>
</dbReference>
<keyword evidence="9" id="KW-1185">Reference proteome</keyword>
<evidence type="ECO:0000256" key="1">
    <source>
        <dbReference type="ARBA" id="ARBA00022670"/>
    </source>
</evidence>
<gene>
    <name evidence="8" type="ORF">ACFPT7_23155</name>
</gene>
<comment type="cofactor">
    <cofactor evidence="6">
        <name>Zn(2+)</name>
        <dbReference type="ChEBI" id="CHEBI:29105"/>
    </cofactor>
    <text evidence="6">Binds 1 zinc ion per subunit.</text>
</comment>
<keyword evidence="3 6" id="KW-0378">Hydrolase</keyword>
<dbReference type="EMBL" id="JBHSPH010000017">
    <property type="protein sequence ID" value="MFC5865223.1"/>
    <property type="molecule type" value="Genomic_DNA"/>
</dbReference>
<keyword evidence="1 6" id="KW-0645">Protease</keyword>
<accession>A0ABW1EP92</accession>